<dbReference type="CDD" id="cd05466">
    <property type="entry name" value="PBP2_LTTR_substrate"/>
    <property type="match status" value="1"/>
</dbReference>
<keyword evidence="3" id="KW-0238">DNA-binding</keyword>
<evidence type="ECO:0000256" key="2">
    <source>
        <dbReference type="ARBA" id="ARBA00023015"/>
    </source>
</evidence>
<dbReference type="GO" id="GO:0003677">
    <property type="term" value="F:DNA binding"/>
    <property type="evidence" value="ECO:0007669"/>
    <property type="project" value="UniProtKB-KW"/>
</dbReference>
<evidence type="ECO:0000313" key="6">
    <source>
        <dbReference type="EMBL" id="RDI73980.1"/>
    </source>
</evidence>
<dbReference type="AlphaFoldDB" id="A0A7M2YW69"/>
<dbReference type="Pfam" id="PF03466">
    <property type="entry name" value="LysR_substrate"/>
    <property type="match status" value="1"/>
</dbReference>
<dbReference type="PANTHER" id="PTHR30346">
    <property type="entry name" value="TRANSCRIPTIONAL DUAL REGULATOR HCAR-RELATED"/>
    <property type="match status" value="1"/>
</dbReference>
<dbReference type="PROSITE" id="PS50931">
    <property type="entry name" value="HTH_LYSR"/>
    <property type="match status" value="1"/>
</dbReference>
<dbReference type="EMBL" id="QQZY01000005">
    <property type="protein sequence ID" value="RDI73980.1"/>
    <property type="molecule type" value="Genomic_DNA"/>
</dbReference>
<dbReference type="Gene3D" id="3.40.190.10">
    <property type="entry name" value="Periplasmic binding protein-like II"/>
    <property type="match status" value="2"/>
</dbReference>
<sequence length="317" mass="34050">MNAPIRNHDRLLGIEVRHLAALEAVAASGSFAEAARTLGYSQPAISQQIATLEAAAGMRLLERPGGRRPVTTTDAGERLLRHARRAAAAMRAAEADLNALAEGEAGTVHVGTFQSAGIRLLPGAMRRYVERWPGIEVRLTESPYDERLREQLQRGELELAFVLRTADPDLEHAHVLSDPYVLLAPAASELARAGAPVRVRELARLPLIAYRRPEEGGEAFLRGRGMEPQIVFRSDESGIVQGLVGAGIGYALVPLLAVERSDREVAVLDVVGVPPREITIAWHAARDLSRAASAFVEVVQEVAAEVAAELGGGRGRS</sequence>
<dbReference type="GO" id="GO:0032993">
    <property type="term" value="C:protein-DNA complex"/>
    <property type="evidence" value="ECO:0007669"/>
    <property type="project" value="TreeGrafter"/>
</dbReference>
<feature type="domain" description="HTH lysR-type" evidence="5">
    <location>
        <begin position="14"/>
        <end position="71"/>
    </location>
</feature>
<evidence type="ECO:0000313" key="7">
    <source>
        <dbReference type="Proteomes" id="UP000254134"/>
    </source>
</evidence>
<evidence type="ECO:0000259" key="5">
    <source>
        <dbReference type="PROSITE" id="PS50931"/>
    </source>
</evidence>
<accession>A0A7M2YW69</accession>
<comment type="similarity">
    <text evidence="1">Belongs to the LysR transcriptional regulatory family.</text>
</comment>
<reference evidence="7" key="2">
    <citation type="journal article" date="2019" name="MicrobiologyOpen">
        <title>High-quality draft genome sequence of Gaiella occulta isolated from a 150 meter deep mineral water borehole and comparison with the genome sequences of other deep-branching lineages of the phylum Actinobacteria.</title>
        <authorList>
            <person name="Severino R."/>
            <person name="Froufe H.J.C."/>
            <person name="Barroso C."/>
            <person name="Albuquerque L."/>
            <person name="Lobo-da-Cunha A."/>
            <person name="da Costa M.S."/>
            <person name="Egas C."/>
        </authorList>
    </citation>
    <scope>NUCLEOTIDE SEQUENCE [LARGE SCALE GENOMIC DNA]</scope>
    <source>
        <strain evidence="7">F2-233</strain>
    </source>
</reference>
<reference evidence="6 7" key="1">
    <citation type="submission" date="2018-07" db="EMBL/GenBank/DDBJ databases">
        <title>High-quality-draft genome sequence of Gaiella occulta.</title>
        <authorList>
            <person name="Severino R."/>
            <person name="Froufe H.J.C."/>
            <person name="Rainey F.A."/>
            <person name="Barroso C."/>
            <person name="Albuquerque L."/>
            <person name="Lobo-Da-Cunha A."/>
            <person name="Da Costa M.S."/>
            <person name="Egas C."/>
        </authorList>
    </citation>
    <scope>NUCLEOTIDE SEQUENCE [LARGE SCALE GENOMIC DNA]</scope>
    <source>
        <strain evidence="6 7">F2-233</strain>
    </source>
</reference>
<gene>
    <name evidence="6" type="ORF">Gocc_2077</name>
</gene>
<dbReference type="InterPro" id="IPR036390">
    <property type="entry name" value="WH_DNA-bd_sf"/>
</dbReference>
<name>A0A7M2YW69_9ACTN</name>
<organism evidence="6 7">
    <name type="scientific">Gaiella occulta</name>
    <dbReference type="NCBI Taxonomy" id="1002870"/>
    <lineage>
        <taxon>Bacteria</taxon>
        <taxon>Bacillati</taxon>
        <taxon>Actinomycetota</taxon>
        <taxon>Thermoleophilia</taxon>
        <taxon>Gaiellales</taxon>
        <taxon>Gaiellaceae</taxon>
        <taxon>Gaiella</taxon>
    </lineage>
</organism>
<dbReference type="GO" id="GO:0003700">
    <property type="term" value="F:DNA-binding transcription factor activity"/>
    <property type="evidence" value="ECO:0007669"/>
    <property type="project" value="InterPro"/>
</dbReference>
<proteinExistence type="inferred from homology"/>
<dbReference type="SUPFAM" id="SSF53850">
    <property type="entry name" value="Periplasmic binding protein-like II"/>
    <property type="match status" value="1"/>
</dbReference>
<dbReference type="InterPro" id="IPR005119">
    <property type="entry name" value="LysR_subst-bd"/>
</dbReference>
<evidence type="ECO:0000256" key="4">
    <source>
        <dbReference type="ARBA" id="ARBA00023163"/>
    </source>
</evidence>
<dbReference type="InterPro" id="IPR000847">
    <property type="entry name" value="LysR_HTH_N"/>
</dbReference>
<dbReference type="InterPro" id="IPR036388">
    <property type="entry name" value="WH-like_DNA-bd_sf"/>
</dbReference>
<dbReference type="PANTHER" id="PTHR30346:SF29">
    <property type="entry name" value="LYSR SUBSTRATE-BINDING"/>
    <property type="match status" value="1"/>
</dbReference>
<evidence type="ECO:0000256" key="3">
    <source>
        <dbReference type="ARBA" id="ARBA00023125"/>
    </source>
</evidence>
<evidence type="ECO:0000256" key="1">
    <source>
        <dbReference type="ARBA" id="ARBA00009437"/>
    </source>
</evidence>
<dbReference type="Gene3D" id="1.10.10.10">
    <property type="entry name" value="Winged helix-like DNA-binding domain superfamily/Winged helix DNA-binding domain"/>
    <property type="match status" value="1"/>
</dbReference>
<dbReference type="PRINTS" id="PR00039">
    <property type="entry name" value="HTHLYSR"/>
</dbReference>
<keyword evidence="4" id="KW-0804">Transcription</keyword>
<dbReference type="FunFam" id="1.10.10.10:FF:000001">
    <property type="entry name" value="LysR family transcriptional regulator"/>
    <property type="match status" value="1"/>
</dbReference>
<dbReference type="Proteomes" id="UP000254134">
    <property type="component" value="Unassembled WGS sequence"/>
</dbReference>
<keyword evidence="2" id="KW-0805">Transcription regulation</keyword>
<dbReference type="OrthoDB" id="3673085at2"/>
<comment type="caution">
    <text evidence="6">The sequence shown here is derived from an EMBL/GenBank/DDBJ whole genome shotgun (WGS) entry which is preliminary data.</text>
</comment>
<dbReference type="Pfam" id="PF00126">
    <property type="entry name" value="HTH_1"/>
    <property type="match status" value="1"/>
</dbReference>
<dbReference type="RefSeq" id="WP_147281268.1">
    <property type="nucleotide sequence ID" value="NZ_QQZY01000005.1"/>
</dbReference>
<dbReference type="SUPFAM" id="SSF46785">
    <property type="entry name" value="Winged helix' DNA-binding domain"/>
    <property type="match status" value="1"/>
</dbReference>
<keyword evidence="7" id="KW-1185">Reference proteome</keyword>
<protein>
    <submittedName>
        <fullName evidence="6">Transcriptional regulator</fullName>
    </submittedName>
</protein>